<comment type="caution">
    <text evidence="1">The sequence shown here is derived from an EMBL/GenBank/DDBJ whole genome shotgun (WGS) entry which is preliminary data.</text>
</comment>
<proteinExistence type="predicted"/>
<dbReference type="CDD" id="cd03310">
    <property type="entry name" value="CIMS_like"/>
    <property type="match status" value="1"/>
</dbReference>
<evidence type="ECO:0000313" key="2">
    <source>
        <dbReference type="Proteomes" id="UP000297295"/>
    </source>
</evidence>
<accession>A0A4E0Q2U0</accession>
<reference evidence="1 2" key="1">
    <citation type="submission" date="2017-11" db="EMBL/GenBank/DDBJ databases">
        <title>Isolation and Characterization of Methanogenic Archaea from Saline Meromictic Lake at Siberia.</title>
        <authorList>
            <person name="Shen Y."/>
            <person name="Huang H.-H."/>
            <person name="Lai M.-C."/>
            <person name="Chen S.-C."/>
        </authorList>
    </citation>
    <scope>NUCLEOTIDE SEQUENCE [LARGE SCALE GENOMIC DNA]</scope>
    <source>
        <strain evidence="1 2">SY-01</strain>
    </source>
</reference>
<dbReference type="GO" id="GO:0032259">
    <property type="term" value="P:methylation"/>
    <property type="evidence" value="ECO:0007669"/>
    <property type="project" value="UniProtKB-KW"/>
</dbReference>
<dbReference type="OrthoDB" id="17656at2157"/>
<dbReference type="EC" id="2.1.1.14" evidence="1"/>
<evidence type="ECO:0000313" key="1">
    <source>
        <dbReference type="EMBL" id="TGC07240.1"/>
    </source>
</evidence>
<dbReference type="InterPro" id="IPR038071">
    <property type="entry name" value="UROD/MetE-like_sf"/>
</dbReference>
<dbReference type="Proteomes" id="UP000297295">
    <property type="component" value="Unassembled WGS sequence"/>
</dbReference>
<dbReference type="SUPFAM" id="SSF51726">
    <property type="entry name" value="UROD/MetE-like"/>
    <property type="match status" value="1"/>
</dbReference>
<keyword evidence="2" id="KW-1185">Reference proteome</keyword>
<dbReference type="EMBL" id="PGGK01000018">
    <property type="protein sequence ID" value="TGC07240.1"/>
    <property type="molecule type" value="Genomic_DNA"/>
</dbReference>
<dbReference type="RefSeq" id="WP_135390518.1">
    <property type="nucleotide sequence ID" value="NZ_PGGK01000018.1"/>
</dbReference>
<dbReference type="NCBIfam" id="NF004712">
    <property type="entry name" value="PRK06052.1"/>
    <property type="match status" value="1"/>
</dbReference>
<dbReference type="GO" id="GO:0003871">
    <property type="term" value="F:5-methyltetrahydropteroyltriglutamate-homocysteine S-methyltransferase activity"/>
    <property type="evidence" value="ECO:0007669"/>
    <property type="project" value="UniProtKB-EC"/>
</dbReference>
<sequence>MAEIIFDDIGSFPLPAETSREWMAGKFAEKKSDKDLFRIVNDAFMKKVEAGVEVPTYPQYQDMNEQFLSVIRDPERTEEPFKVRIADARIIELEAIRPVAKAYREEKGEKLNVRVCVTGPLELYLKDFGGTEYVDILNVLAESVNRFVKNSLSNAGDFNIRTVSIDEPSIGINPQVMFSDNDLIKAMDTASSSAKKAGCDVEVHLHSPLHYKLACQADNIGVIGVESAATPSYLDLIDVEELEKSDSFLRVGIARTDIFNLVSVLNEKYDTNVWKDQAHMEEIVTRMETPELIKKRLEKAYSMFGERIKYAGPDCGLGSWPGQDMAAQLLRNVASAMGDFRKEQ</sequence>
<protein>
    <submittedName>
        <fullName evidence="1">5-methyltetrahydropteroyltriglutamate--homocysteine methyltransferase</fullName>
        <ecNumber evidence="1">2.1.1.14</ecNumber>
    </submittedName>
</protein>
<organism evidence="1 2">
    <name type="scientific">Methanolobus halotolerans</name>
    <dbReference type="NCBI Taxonomy" id="2052935"/>
    <lineage>
        <taxon>Archaea</taxon>
        <taxon>Methanobacteriati</taxon>
        <taxon>Methanobacteriota</taxon>
        <taxon>Stenosarchaea group</taxon>
        <taxon>Methanomicrobia</taxon>
        <taxon>Methanosarcinales</taxon>
        <taxon>Methanosarcinaceae</taxon>
        <taxon>Methanolobus</taxon>
    </lineage>
</organism>
<keyword evidence="1" id="KW-0808">Transferase</keyword>
<keyword evidence="1" id="KW-0489">Methyltransferase</keyword>
<dbReference type="AlphaFoldDB" id="A0A4E0Q2U0"/>
<dbReference type="Gene3D" id="3.20.20.210">
    <property type="match status" value="1"/>
</dbReference>
<gene>
    <name evidence="1" type="ORF">CUN85_11880</name>
</gene>
<name>A0A4E0Q2U0_9EURY</name>